<dbReference type="SUPFAM" id="SSF50249">
    <property type="entry name" value="Nucleic acid-binding proteins"/>
    <property type="match status" value="1"/>
</dbReference>
<dbReference type="Gene3D" id="2.40.50.140">
    <property type="entry name" value="Nucleic acid-binding proteins"/>
    <property type="match status" value="1"/>
</dbReference>
<accession>S2J8L8</accession>
<gene>
    <name evidence="1" type="ORF">HMPREF1544_06724</name>
</gene>
<dbReference type="STRING" id="1220926.S2J8L8"/>
<dbReference type="EMBL" id="KE123988">
    <property type="protein sequence ID" value="EPB86456.1"/>
    <property type="molecule type" value="Genomic_DNA"/>
</dbReference>
<dbReference type="InParanoid" id="S2J8L8"/>
<organism evidence="1 2">
    <name type="scientific">Mucor circinelloides f. circinelloides (strain 1006PhL)</name>
    <name type="common">Mucormycosis agent</name>
    <name type="synonym">Calyptromyces circinelloides</name>
    <dbReference type="NCBI Taxonomy" id="1220926"/>
    <lineage>
        <taxon>Eukaryota</taxon>
        <taxon>Fungi</taxon>
        <taxon>Fungi incertae sedis</taxon>
        <taxon>Mucoromycota</taxon>
        <taxon>Mucoromycotina</taxon>
        <taxon>Mucoromycetes</taxon>
        <taxon>Mucorales</taxon>
        <taxon>Mucorineae</taxon>
        <taxon>Mucoraceae</taxon>
        <taxon>Mucor</taxon>
    </lineage>
</organism>
<dbReference type="OMA" id="TIHIYEY"/>
<dbReference type="InterPro" id="IPR012340">
    <property type="entry name" value="NA-bd_OB-fold"/>
</dbReference>
<name>S2J8L8_MUCC1</name>
<evidence type="ECO:0000313" key="2">
    <source>
        <dbReference type="Proteomes" id="UP000014254"/>
    </source>
</evidence>
<dbReference type="AlphaFoldDB" id="S2J8L8"/>
<reference evidence="2" key="1">
    <citation type="submission" date="2013-05" db="EMBL/GenBank/DDBJ databases">
        <title>The Genome sequence of Mucor circinelloides f. circinelloides 1006PhL.</title>
        <authorList>
            <consortium name="The Broad Institute Genomics Platform"/>
            <person name="Cuomo C."/>
            <person name="Earl A."/>
            <person name="Findley K."/>
            <person name="Lee S.C."/>
            <person name="Walker B."/>
            <person name="Young S."/>
            <person name="Zeng Q."/>
            <person name="Gargeya S."/>
            <person name="Fitzgerald M."/>
            <person name="Haas B."/>
            <person name="Abouelleil A."/>
            <person name="Allen A.W."/>
            <person name="Alvarado L."/>
            <person name="Arachchi H.M."/>
            <person name="Berlin A.M."/>
            <person name="Chapman S.B."/>
            <person name="Gainer-Dewar J."/>
            <person name="Goldberg J."/>
            <person name="Griggs A."/>
            <person name="Gujja S."/>
            <person name="Hansen M."/>
            <person name="Howarth C."/>
            <person name="Imamovic A."/>
            <person name="Ireland A."/>
            <person name="Larimer J."/>
            <person name="McCowan C."/>
            <person name="Murphy C."/>
            <person name="Pearson M."/>
            <person name="Poon T.W."/>
            <person name="Priest M."/>
            <person name="Roberts A."/>
            <person name="Saif S."/>
            <person name="Shea T."/>
            <person name="Sisk P."/>
            <person name="Sykes S."/>
            <person name="Wortman J."/>
            <person name="Nusbaum C."/>
            <person name="Birren B."/>
        </authorList>
    </citation>
    <scope>NUCLEOTIDE SEQUENCE [LARGE SCALE GENOMIC DNA]</scope>
    <source>
        <strain evidence="2">1006PhL</strain>
    </source>
</reference>
<proteinExistence type="predicted"/>
<dbReference type="Proteomes" id="UP000014254">
    <property type="component" value="Unassembled WGS sequence"/>
</dbReference>
<sequence>MLNIASLNPDQFRIDLRVKVIELIVSLETKHEQSDAIIHIYEYLVADDTGCIVLNTKSELQIDSVYDIEHAYTETVEGYLRLYATDIGLSSSNQLDGINTQNNRSAILFARKLHY</sequence>
<dbReference type="OrthoDB" id="2274046at2759"/>
<protein>
    <submittedName>
        <fullName evidence="1">Uncharacterized protein</fullName>
    </submittedName>
</protein>
<evidence type="ECO:0000313" key="1">
    <source>
        <dbReference type="EMBL" id="EPB86456.1"/>
    </source>
</evidence>
<dbReference type="VEuPathDB" id="FungiDB:HMPREF1544_06724"/>
<keyword evidence="2" id="KW-1185">Reference proteome</keyword>